<reference evidence="2" key="2">
    <citation type="journal article" date="2022" name="Microbiol. Resour. Announc.">
        <title>Metagenome Sequencing to Explore Phylogenomics of Terrestrial Cyanobacteria.</title>
        <authorList>
            <person name="Ward R.D."/>
            <person name="Stajich J.E."/>
            <person name="Johansen J.R."/>
            <person name="Huntemann M."/>
            <person name="Clum A."/>
            <person name="Foster B."/>
            <person name="Foster B."/>
            <person name="Roux S."/>
            <person name="Palaniappan K."/>
            <person name="Varghese N."/>
            <person name="Mukherjee S."/>
            <person name="Reddy T.B.K."/>
            <person name="Daum C."/>
            <person name="Copeland A."/>
            <person name="Chen I.A."/>
            <person name="Ivanova N.N."/>
            <person name="Kyrpides N.C."/>
            <person name="Shapiro N."/>
            <person name="Eloe-Fadrosh E.A."/>
            <person name="Pietrasiak N."/>
        </authorList>
    </citation>
    <scope>NUCLEOTIDE SEQUENCE</scope>
    <source>
        <strain evidence="2">UHER 2000/2452</strain>
    </source>
</reference>
<evidence type="ECO:0000313" key="2">
    <source>
        <dbReference type="EMBL" id="MBW4657945.1"/>
    </source>
</evidence>
<organism evidence="2 3">
    <name type="scientific">Drouetiella hepatica Uher 2000/2452</name>
    <dbReference type="NCBI Taxonomy" id="904376"/>
    <lineage>
        <taxon>Bacteria</taxon>
        <taxon>Bacillati</taxon>
        <taxon>Cyanobacteriota</taxon>
        <taxon>Cyanophyceae</taxon>
        <taxon>Oculatellales</taxon>
        <taxon>Oculatellaceae</taxon>
        <taxon>Drouetiella</taxon>
    </lineage>
</organism>
<dbReference type="AlphaFoldDB" id="A0A951Q9Y6"/>
<accession>A0A951Q9Y6</accession>
<dbReference type="Gene3D" id="3.40.50.1820">
    <property type="entry name" value="alpha/beta hydrolase"/>
    <property type="match status" value="1"/>
</dbReference>
<dbReference type="InterPro" id="IPR000073">
    <property type="entry name" value="AB_hydrolase_1"/>
</dbReference>
<dbReference type="Pfam" id="PF00561">
    <property type="entry name" value="Abhydrolase_1"/>
    <property type="match status" value="1"/>
</dbReference>
<reference evidence="2" key="1">
    <citation type="submission" date="2021-05" db="EMBL/GenBank/DDBJ databases">
        <authorList>
            <person name="Pietrasiak N."/>
            <person name="Ward R."/>
            <person name="Stajich J.E."/>
            <person name="Kurbessoian T."/>
        </authorList>
    </citation>
    <scope>NUCLEOTIDE SEQUENCE</scope>
    <source>
        <strain evidence="2">UHER 2000/2452</strain>
    </source>
</reference>
<comment type="caution">
    <text evidence="2">The sequence shown here is derived from an EMBL/GenBank/DDBJ whole genome shotgun (WGS) entry which is preliminary data.</text>
</comment>
<sequence>MSKLPEVLPDVVWLSVSPALRQFDRPLLSRLSQSHSVARWEYSQTLDEPNSFDAALVLLHDYLKHQPRPIHLIGHSTSGLLGLLYARQHPERVKSLTLLSVGVYPAVDWQAHYYAQAQFLSCSRLVLLTQMVYNLLGRQSRSITQAWVKVLDRDLLTSLSPHTLFQRVSIPPGDVPVPLMVCGGADDIVIDPNLFQGWRDWVKEGDRLWLCPKGEYFFHCNQSALTGDQISKFWSSLQTPTHPASRTSFSPF</sequence>
<dbReference type="PRINTS" id="PR00111">
    <property type="entry name" value="ABHYDROLASE"/>
</dbReference>
<proteinExistence type="predicted"/>
<feature type="domain" description="AB hydrolase-1" evidence="1">
    <location>
        <begin position="65"/>
        <end position="111"/>
    </location>
</feature>
<dbReference type="SUPFAM" id="SSF53474">
    <property type="entry name" value="alpha/beta-Hydrolases"/>
    <property type="match status" value="1"/>
</dbReference>
<keyword evidence="2" id="KW-0378">Hydrolase</keyword>
<dbReference type="GO" id="GO:0016787">
    <property type="term" value="F:hydrolase activity"/>
    <property type="evidence" value="ECO:0007669"/>
    <property type="project" value="UniProtKB-KW"/>
</dbReference>
<evidence type="ECO:0000313" key="3">
    <source>
        <dbReference type="Proteomes" id="UP000757435"/>
    </source>
</evidence>
<gene>
    <name evidence="2" type="ORF">KME15_04670</name>
</gene>
<dbReference type="EMBL" id="JAHHHD010000003">
    <property type="protein sequence ID" value="MBW4657945.1"/>
    <property type="molecule type" value="Genomic_DNA"/>
</dbReference>
<dbReference type="InterPro" id="IPR029058">
    <property type="entry name" value="AB_hydrolase_fold"/>
</dbReference>
<dbReference type="Proteomes" id="UP000757435">
    <property type="component" value="Unassembled WGS sequence"/>
</dbReference>
<evidence type="ECO:0000259" key="1">
    <source>
        <dbReference type="Pfam" id="PF00561"/>
    </source>
</evidence>
<protein>
    <submittedName>
        <fullName evidence="2">Alpha/beta hydrolase</fullName>
    </submittedName>
</protein>
<name>A0A951Q9Y6_9CYAN</name>